<dbReference type="PANTHER" id="PTHR43537">
    <property type="entry name" value="TRANSCRIPTIONAL REGULATOR, GNTR FAMILY"/>
    <property type="match status" value="1"/>
</dbReference>
<evidence type="ECO:0000313" key="5">
    <source>
        <dbReference type="EMBL" id="MDT9593976.1"/>
    </source>
</evidence>
<dbReference type="CDD" id="cd07377">
    <property type="entry name" value="WHTH_GntR"/>
    <property type="match status" value="1"/>
</dbReference>
<proteinExistence type="predicted"/>
<reference evidence="5 6" key="1">
    <citation type="submission" date="2023-08" db="EMBL/GenBank/DDBJ databases">
        <title>Nocardioides seae sp. nov., a bacterium isolated from a soil.</title>
        <authorList>
            <person name="Wang X."/>
        </authorList>
    </citation>
    <scope>NUCLEOTIDE SEQUENCE [LARGE SCALE GENOMIC DNA]</scope>
    <source>
        <strain evidence="5 6">YZH12</strain>
    </source>
</reference>
<evidence type="ECO:0000259" key="4">
    <source>
        <dbReference type="PROSITE" id="PS50949"/>
    </source>
</evidence>
<dbReference type="EMBL" id="JAVYII010000005">
    <property type="protein sequence ID" value="MDT9593976.1"/>
    <property type="molecule type" value="Genomic_DNA"/>
</dbReference>
<dbReference type="InterPro" id="IPR008920">
    <property type="entry name" value="TF_FadR/GntR_C"/>
</dbReference>
<dbReference type="SUPFAM" id="SSF46785">
    <property type="entry name" value="Winged helix' DNA-binding domain"/>
    <property type="match status" value="1"/>
</dbReference>
<dbReference type="RefSeq" id="WP_315733461.1">
    <property type="nucleotide sequence ID" value="NZ_JAVYII010000005.1"/>
</dbReference>
<dbReference type="Gene3D" id="1.20.120.530">
    <property type="entry name" value="GntR ligand-binding domain-like"/>
    <property type="match status" value="1"/>
</dbReference>
<dbReference type="PANTHER" id="PTHR43537:SF44">
    <property type="entry name" value="GNTR FAMILY REGULATORY PROTEIN"/>
    <property type="match status" value="1"/>
</dbReference>
<keyword evidence="6" id="KW-1185">Reference proteome</keyword>
<dbReference type="InterPro" id="IPR000524">
    <property type="entry name" value="Tscrpt_reg_HTH_GntR"/>
</dbReference>
<evidence type="ECO:0000256" key="1">
    <source>
        <dbReference type="ARBA" id="ARBA00023015"/>
    </source>
</evidence>
<gene>
    <name evidence="5" type="ORF">RDV89_12915</name>
</gene>
<dbReference type="Pfam" id="PF07729">
    <property type="entry name" value="FCD"/>
    <property type="match status" value="1"/>
</dbReference>
<dbReference type="Proteomes" id="UP001268542">
    <property type="component" value="Unassembled WGS sequence"/>
</dbReference>
<dbReference type="SMART" id="SM00895">
    <property type="entry name" value="FCD"/>
    <property type="match status" value="1"/>
</dbReference>
<dbReference type="InterPro" id="IPR036388">
    <property type="entry name" value="WH-like_DNA-bd_sf"/>
</dbReference>
<feature type="domain" description="HTH gntR-type" evidence="4">
    <location>
        <begin position="4"/>
        <end position="71"/>
    </location>
</feature>
<name>A0ABU3PYM0_9ACTN</name>
<dbReference type="InterPro" id="IPR011711">
    <property type="entry name" value="GntR_C"/>
</dbReference>
<keyword evidence="1" id="KW-0805">Transcription regulation</keyword>
<keyword evidence="3" id="KW-0804">Transcription</keyword>
<dbReference type="SMART" id="SM00345">
    <property type="entry name" value="HTH_GNTR"/>
    <property type="match status" value="1"/>
</dbReference>
<dbReference type="SUPFAM" id="SSF48008">
    <property type="entry name" value="GntR ligand-binding domain-like"/>
    <property type="match status" value="1"/>
</dbReference>
<comment type="caution">
    <text evidence="5">The sequence shown here is derived from an EMBL/GenBank/DDBJ whole genome shotgun (WGS) entry which is preliminary data.</text>
</comment>
<dbReference type="Gene3D" id="1.10.10.10">
    <property type="entry name" value="Winged helix-like DNA-binding domain superfamily/Winged helix DNA-binding domain"/>
    <property type="match status" value="1"/>
</dbReference>
<dbReference type="InterPro" id="IPR036390">
    <property type="entry name" value="WH_DNA-bd_sf"/>
</dbReference>
<accession>A0ABU3PYM0</accession>
<keyword evidence="2" id="KW-0238">DNA-binding</keyword>
<evidence type="ECO:0000256" key="2">
    <source>
        <dbReference type="ARBA" id="ARBA00023125"/>
    </source>
</evidence>
<dbReference type="PROSITE" id="PS50949">
    <property type="entry name" value="HTH_GNTR"/>
    <property type="match status" value="1"/>
</dbReference>
<protein>
    <submittedName>
        <fullName evidence="5">FCD domain-containing protein</fullName>
    </submittedName>
</protein>
<evidence type="ECO:0000313" key="6">
    <source>
        <dbReference type="Proteomes" id="UP001268542"/>
    </source>
</evidence>
<organism evidence="5 6">
    <name type="scientific">Nocardioides imazamoxiresistens</name>
    <dbReference type="NCBI Taxonomy" id="3231893"/>
    <lineage>
        <taxon>Bacteria</taxon>
        <taxon>Bacillati</taxon>
        <taxon>Actinomycetota</taxon>
        <taxon>Actinomycetes</taxon>
        <taxon>Propionibacteriales</taxon>
        <taxon>Nocardioidaceae</taxon>
        <taxon>Nocardioides</taxon>
    </lineage>
</organism>
<dbReference type="Pfam" id="PF00392">
    <property type="entry name" value="GntR"/>
    <property type="match status" value="1"/>
</dbReference>
<sequence>MAGRPRTPDVLDALGRRIAAGELPPGSVLTLESLDLAYGVSRSVSREAVGVLTAMGLVTSRRRVGVTVSEPSAWNVFDPRLIRWRLDGPERDAQLVTLSELRAGFEPAAAALAATRADAAQAATMAAAVADMTVHARAQDLDAYLEADQRFHSTLLAASGNPMYAALAALVDEVLAGRTHHHLMPADPNPEAIEWHADVAAAVRRGAPADAEAAMRRIITEAQEAQAALAEAGTEGPDGS</sequence>
<evidence type="ECO:0000256" key="3">
    <source>
        <dbReference type="ARBA" id="ARBA00023163"/>
    </source>
</evidence>